<feature type="domain" description="Clp1 P-loop" evidence="10">
    <location>
        <begin position="460"/>
        <end position="597"/>
    </location>
</feature>
<keyword evidence="3" id="KW-0698">rRNA processing</keyword>
<evidence type="ECO:0000256" key="9">
    <source>
        <dbReference type="SAM" id="MobiDB-lite"/>
    </source>
</evidence>
<dbReference type="AlphaFoldDB" id="A0A0L0FS47"/>
<name>A0A0L0FS47_9EUKA</name>
<dbReference type="RefSeq" id="XP_014153436.1">
    <property type="nucleotide sequence ID" value="XM_014297961.1"/>
</dbReference>
<dbReference type="InterPro" id="IPR032319">
    <property type="entry name" value="CLP1_P"/>
</dbReference>
<dbReference type="GeneID" id="25908582"/>
<comment type="similarity">
    <text evidence="2">Belongs to the Clp1 family. NOL9/GRC3 subfamily.</text>
</comment>
<keyword evidence="5" id="KW-0547">Nucleotide-binding</keyword>
<feature type="compositionally biased region" description="Polar residues" evidence="9">
    <location>
        <begin position="159"/>
        <end position="179"/>
    </location>
</feature>
<dbReference type="InterPro" id="IPR045116">
    <property type="entry name" value="Clp1/Grc3"/>
</dbReference>
<proteinExistence type="inferred from homology"/>
<dbReference type="GO" id="GO:0000448">
    <property type="term" value="P:cleavage in ITS2 between 5.8S rRNA and LSU-rRNA of tricistronic rRNA transcript (SSU-rRNA, 5.8S rRNA, LSU-rRNA)"/>
    <property type="evidence" value="ECO:0007669"/>
    <property type="project" value="TreeGrafter"/>
</dbReference>
<dbReference type="STRING" id="667725.A0A0L0FS47"/>
<dbReference type="SUPFAM" id="SSF52540">
    <property type="entry name" value="P-loop containing nucleoside triphosphate hydrolases"/>
    <property type="match status" value="1"/>
</dbReference>
<organism evidence="12 13">
    <name type="scientific">Sphaeroforma arctica JP610</name>
    <dbReference type="NCBI Taxonomy" id="667725"/>
    <lineage>
        <taxon>Eukaryota</taxon>
        <taxon>Ichthyosporea</taxon>
        <taxon>Ichthyophonida</taxon>
        <taxon>Sphaeroforma</taxon>
    </lineage>
</organism>
<dbReference type="InterPro" id="IPR027417">
    <property type="entry name" value="P-loop_NTPase"/>
</dbReference>
<feature type="compositionally biased region" description="Basic residues" evidence="9">
    <location>
        <begin position="1"/>
        <end position="10"/>
    </location>
</feature>
<sequence length="850" mass="93082">MGANKRRKTTKGVAEPQEQDTDTRGQEEHSYANTSNISAPVDAPVSAYAVRTEPSLFNHQDYTSAALSSPQYNRDSDHEDVYSNNNYGNDSDDNNTHSETETEEVNLKARVQGGMNMHHSRSLKMGGATPSVSTGDTLHGSTWKWTTNACYTFTLTPADSSTSTNTHQSHANTSTSTHTRAPMPERAAAVVILQPEEALGVVGCADMCVLDGTADVNGYSMRSSEAVSHQIALDGFVTLNMHTLVSSRSLSVLSIRPADSKADTRTDMRSPGRHRRTYTHSKMQTITDTPTEMQNMGYTYSLPESVRNFINRQTNKPYNSTKCCVILLADTFERLSPALQTIRAIETNVRTGRYMFSLPNTLAKTAYAECLKLTTMSLVPQMQSEIALFRAPEDWYLFARDVCAYSDQTSIQDKSADLSRAPAAKKRSKRNSENTGTSTNVDANLGPLDAAACPVIAVVGGKDVGKSTFARFMVNRLLGTYKNVAYLDSDLGQCEFTPPGLVSLTVCETPLLAPPAFHSQTTNTMGFVGDTTPKSNPFVYLRRVRELVRKYRTLAQEAADKGYSLPLVINTHGWIKGIGLELVFRVVAASNPTHVVQFAFESNGPSAIAMPLFTNSMLKDAFKQFMSLDCYADPSPRDILDGTFPQSANLQLIHPQFAVPSEYTSNTENGDSTAESMASEHALTVLAPCSFRTPISAKYRNADLRMLSMRTYFAQHGVTYEVPISQLCISVLNEEVQPENILFAINGCLVGLISSISDNSVCEGLGIVKGVDMEQLRLHIYTPVAESQLKLVNRIVRGPLNMADGFSELFASKIPGTVQPYKMSTATTKALGSALRKSRANLVRRKNITS</sequence>
<evidence type="ECO:0000256" key="5">
    <source>
        <dbReference type="ARBA" id="ARBA00022741"/>
    </source>
</evidence>
<evidence type="ECO:0000256" key="7">
    <source>
        <dbReference type="ARBA" id="ARBA00022840"/>
    </source>
</evidence>
<feature type="region of interest" description="Disordered" evidence="9">
    <location>
        <begin position="67"/>
        <end position="104"/>
    </location>
</feature>
<dbReference type="GO" id="GO:0051731">
    <property type="term" value="F:polynucleotide 5'-hydroxyl-kinase activity"/>
    <property type="evidence" value="ECO:0007669"/>
    <property type="project" value="InterPro"/>
</dbReference>
<keyword evidence="13" id="KW-1185">Reference proteome</keyword>
<dbReference type="GO" id="GO:0005524">
    <property type="term" value="F:ATP binding"/>
    <property type="evidence" value="ECO:0007669"/>
    <property type="project" value="UniProtKB-KW"/>
</dbReference>
<evidence type="ECO:0000256" key="2">
    <source>
        <dbReference type="ARBA" id="ARBA00011003"/>
    </source>
</evidence>
<protein>
    <submittedName>
        <fullName evidence="12">Uncharacterized protein</fullName>
    </submittedName>
</protein>
<evidence type="ECO:0000259" key="10">
    <source>
        <dbReference type="Pfam" id="PF16575"/>
    </source>
</evidence>
<evidence type="ECO:0000256" key="8">
    <source>
        <dbReference type="ARBA" id="ARBA00023242"/>
    </source>
</evidence>
<comment type="subcellular location">
    <subcellularLocation>
        <location evidence="1">Nucleus</location>
        <location evidence="1">Nucleolus</location>
    </subcellularLocation>
</comment>
<keyword evidence="4" id="KW-0808">Transferase</keyword>
<evidence type="ECO:0000256" key="4">
    <source>
        <dbReference type="ARBA" id="ARBA00022679"/>
    </source>
</evidence>
<dbReference type="Gene3D" id="3.40.50.300">
    <property type="entry name" value="P-loop containing nucleotide triphosphate hydrolases"/>
    <property type="match status" value="1"/>
</dbReference>
<feature type="domain" description="NOL9 C-terminal" evidence="11">
    <location>
        <begin position="719"/>
        <end position="798"/>
    </location>
</feature>
<evidence type="ECO:0000313" key="12">
    <source>
        <dbReference type="EMBL" id="KNC79534.1"/>
    </source>
</evidence>
<feature type="region of interest" description="Disordered" evidence="9">
    <location>
        <begin position="1"/>
        <end position="43"/>
    </location>
</feature>
<feature type="compositionally biased region" description="Basic and acidic residues" evidence="9">
    <location>
        <begin position="21"/>
        <end position="30"/>
    </location>
</feature>
<reference evidence="12 13" key="1">
    <citation type="submission" date="2011-02" db="EMBL/GenBank/DDBJ databases">
        <title>The Genome Sequence of Sphaeroforma arctica JP610.</title>
        <authorList>
            <consortium name="The Broad Institute Genome Sequencing Platform"/>
            <person name="Russ C."/>
            <person name="Cuomo C."/>
            <person name="Young S.K."/>
            <person name="Zeng Q."/>
            <person name="Gargeya S."/>
            <person name="Alvarado L."/>
            <person name="Berlin A."/>
            <person name="Chapman S.B."/>
            <person name="Chen Z."/>
            <person name="Freedman E."/>
            <person name="Gellesch M."/>
            <person name="Goldberg J."/>
            <person name="Griggs A."/>
            <person name="Gujja S."/>
            <person name="Heilman E."/>
            <person name="Heiman D."/>
            <person name="Howarth C."/>
            <person name="Mehta T."/>
            <person name="Neiman D."/>
            <person name="Pearson M."/>
            <person name="Roberts A."/>
            <person name="Saif S."/>
            <person name="Shea T."/>
            <person name="Shenoy N."/>
            <person name="Sisk P."/>
            <person name="Stolte C."/>
            <person name="Sykes S."/>
            <person name="White J."/>
            <person name="Yandava C."/>
            <person name="Burger G."/>
            <person name="Gray M.W."/>
            <person name="Holland P.W.H."/>
            <person name="King N."/>
            <person name="Lang F.B.F."/>
            <person name="Roger A.J."/>
            <person name="Ruiz-Trillo I."/>
            <person name="Haas B."/>
            <person name="Nusbaum C."/>
            <person name="Birren B."/>
        </authorList>
    </citation>
    <scope>NUCLEOTIDE SEQUENCE [LARGE SCALE GENOMIC DNA]</scope>
    <source>
        <strain evidence="12 13">JP610</strain>
    </source>
</reference>
<dbReference type="eggNOG" id="KOG2750">
    <property type="taxonomic scope" value="Eukaryota"/>
</dbReference>
<dbReference type="Proteomes" id="UP000054560">
    <property type="component" value="Unassembled WGS sequence"/>
</dbReference>
<dbReference type="EMBL" id="KQ242288">
    <property type="protein sequence ID" value="KNC79534.1"/>
    <property type="molecule type" value="Genomic_DNA"/>
</dbReference>
<dbReference type="InterPro" id="IPR057570">
    <property type="entry name" value="NOL9_C"/>
</dbReference>
<keyword evidence="8" id="KW-0539">Nucleus</keyword>
<dbReference type="PANTHER" id="PTHR12755">
    <property type="entry name" value="CLEAVAGE/POLYADENYLATION FACTOR IA SUBUNIT CLP1P"/>
    <property type="match status" value="1"/>
</dbReference>
<evidence type="ECO:0000256" key="6">
    <source>
        <dbReference type="ARBA" id="ARBA00022777"/>
    </source>
</evidence>
<evidence type="ECO:0000256" key="3">
    <source>
        <dbReference type="ARBA" id="ARBA00022552"/>
    </source>
</evidence>
<dbReference type="Pfam" id="PF25467">
    <property type="entry name" value="NOL9_C"/>
    <property type="match status" value="1"/>
</dbReference>
<gene>
    <name evidence="12" type="ORF">SARC_08078</name>
</gene>
<evidence type="ECO:0000256" key="1">
    <source>
        <dbReference type="ARBA" id="ARBA00004604"/>
    </source>
</evidence>
<dbReference type="GO" id="GO:0005730">
    <property type="term" value="C:nucleolus"/>
    <property type="evidence" value="ECO:0007669"/>
    <property type="project" value="UniProtKB-SubCell"/>
</dbReference>
<feature type="region of interest" description="Disordered" evidence="9">
    <location>
        <begin position="416"/>
        <end position="441"/>
    </location>
</feature>
<feature type="region of interest" description="Disordered" evidence="9">
    <location>
        <begin position="159"/>
        <end position="182"/>
    </location>
</feature>
<evidence type="ECO:0000313" key="13">
    <source>
        <dbReference type="Proteomes" id="UP000054560"/>
    </source>
</evidence>
<keyword evidence="6" id="KW-0418">Kinase</keyword>
<dbReference type="PANTHER" id="PTHR12755:SF3">
    <property type="entry name" value="POLYNUCLEOTIDE 5'-HYDROXYL-KINASE NOL9"/>
    <property type="match status" value="1"/>
</dbReference>
<dbReference type="OrthoDB" id="2405412at2759"/>
<evidence type="ECO:0000259" key="11">
    <source>
        <dbReference type="Pfam" id="PF25467"/>
    </source>
</evidence>
<keyword evidence="7" id="KW-0067">ATP-binding</keyword>
<dbReference type="Pfam" id="PF16575">
    <property type="entry name" value="CLP1_P"/>
    <property type="match status" value="1"/>
</dbReference>
<accession>A0A0L0FS47</accession>